<keyword evidence="3" id="KW-1185">Reference proteome</keyword>
<feature type="region of interest" description="Disordered" evidence="1">
    <location>
        <begin position="1"/>
        <end position="52"/>
    </location>
</feature>
<dbReference type="EMBL" id="JAHRHJ020003813">
    <property type="protein sequence ID" value="KAH9287510.1"/>
    <property type="molecule type" value="Genomic_DNA"/>
</dbReference>
<comment type="caution">
    <text evidence="2">The sequence shown here is derived from an EMBL/GenBank/DDBJ whole genome shotgun (WGS) entry which is preliminary data.</text>
</comment>
<feature type="compositionally biased region" description="Polar residues" evidence="1">
    <location>
        <begin position="11"/>
        <end position="26"/>
    </location>
</feature>
<dbReference type="Proteomes" id="UP000824469">
    <property type="component" value="Unassembled WGS sequence"/>
</dbReference>
<feature type="non-terminal residue" evidence="2">
    <location>
        <position position="1"/>
    </location>
</feature>
<accession>A0AA38BMN3</accession>
<sequence>KEKRRQDETVQETAQGTAEQAPNLDTQIPKGPRSKRTSGEYVPSVMGYTEDT</sequence>
<gene>
    <name evidence="2" type="ORF">KI387_031627</name>
</gene>
<name>A0AA38BMN3_TAXCH</name>
<evidence type="ECO:0000313" key="3">
    <source>
        <dbReference type="Proteomes" id="UP000824469"/>
    </source>
</evidence>
<evidence type="ECO:0000313" key="2">
    <source>
        <dbReference type="EMBL" id="KAH9287510.1"/>
    </source>
</evidence>
<reference evidence="2 3" key="1">
    <citation type="journal article" date="2021" name="Nat. Plants">
        <title>The Taxus genome provides insights into paclitaxel biosynthesis.</title>
        <authorList>
            <person name="Xiong X."/>
            <person name="Gou J."/>
            <person name="Liao Q."/>
            <person name="Li Y."/>
            <person name="Zhou Q."/>
            <person name="Bi G."/>
            <person name="Li C."/>
            <person name="Du R."/>
            <person name="Wang X."/>
            <person name="Sun T."/>
            <person name="Guo L."/>
            <person name="Liang H."/>
            <person name="Lu P."/>
            <person name="Wu Y."/>
            <person name="Zhang Z."/>
            <person name="Ro D.K."/>
            <person name="Shang Y."/>
            <person name="Huang S."/>
            <person name="Yan J."/>
        </authorList>
    </citation>
    <scope>NUCLEOTIDE SEQUENCE [LARGE SCALE GENOMIC DNA]</scope>
    <source>
        <strain evidence="2">Ta-2019</strain>
    </source>
</reference>
<evidence type="ECO:0000256" key="1">
    <source>
        <dbReference type="SAM" id="MobiDB-lite"/>
    </source>
</evidence>
<feature type="non-terminal residue" evidence="2">
    <location>
        <position position="52"/>
    </location>
</feature>
<protein>
    <submittedName>
        <fullName evidence="2">Uncharacterized protein</fullName>
    </submittedName>
</protein>
<organism evidence="2 3">
    <name type="scientific">Taxus chinensis</name>
    <name type="common">Chinese yew</name>
    <name type="synonym">Taxus wallichiana var. chinensis</name>
    <dbReference type="NCBI Taxonomy" id="29808"/>
    <lineage>
        <taxon>Eukaryota</taxon>
        <taxon>Viridiplantae</taxon>
        <taxon>Streptophyta</taxon>
        <taxon>Embryophyta</taxon>
        <taxon>Tracheophyta</taxon>
        <taxon>Spermatophyta</taxon>
        <taxon>Pinopsida</taxon>
        <taxon>Pinidae</taxon>
        <taxon>Conifers II</taxon>
        <taxon>Cupressales</taxon>
        <taxon>Taxaceae</taxon>
        <taxon>Taxus</taxon>
    </lineage>
</organism>
<proteinExistence type="predicted"/>
<dbReference type="AlphaFoldDB" id="A0AA38BMN3"/>